<keyword evidence="5 6" id="KW-0472">Membrane</keyword>
<evidence type="ECO:0000256" key="8">
    <source>
        <dbReference type="SAM" id="MobiDB-lite"/>
    </source>
</evidence>
<dbReference type="InterPro" id="IPR053017">
    <property type="entry name" value="Mito_Cit/Oxoglu_Carrier"/>
</dbReference>
<gene>
    <name evidence="9" type="ORF">CPAR01_00638</name>
</gene>
<evidence type="ECO:0000256" key="5">
    <source>
        <dbReference type="ARBA" id="ARBA00023136"/>
    </source>
</evidence>
<accession>A0ABQ9T4I5</accession>
<evidence type="ECO:0000313" key="9">
    <source>
        <dbReference type="EMBL" id="KAK1546671.1"/>
    </source>
</evidence>
<evidence type="ECO:0000256" key="6">
    <source>
        <dbReference type="PROSITE-ProRule" id="PRU00282"/>
    </source>
</evidence>
<evidence type="ECO:0000256" key="2">
    <source>
        <dbReference type="ARBA" id="ARBA00022692"/>
    </source>
</evidence>
<comment type="similarity">
    <text evidence="7">Belongs to the mitochondrial carrier (TC 2.A.29) family.</text>
</comment>
<feature type="repeat" description="Solcar" evidence="6">
    <location>
        <begin position="219"/>
        <end position="309"/>
    </location>
</feature>
<keyword evidence="3" id="KW-0999">Mitochondrion inner membrane</keyword>
<dbReference type="PANTHER" id="PTHR46982:SF1">
    <property type="entry name" value="CITRATE_OXOGLUTARATE CARRIER PROTEIN"/>
    <property type="match status" value="1"/>
</dbReference>
<keyword evidence="4" id="KW-1133">Transmembrane helix</keyword>
<dbReference type="InterPro" id="IPR018108">
    <property type="entry name" value="MCP_transmembrane"/>
</dbReference>
<sequence>MSLVQERTPALPMPRTAPEGQQTTPWRNLAIGSCMQLFQVTSLGQPLEVIKTHMAANRGDSLRQAVRKTYARGGPLAFYQGLIPWAWIEASTKGSILFLASTETQYYAKKYLDANPITAGVLGGVVGGAAQAYLTMGVTTCMKTIEITRPKATVPGQRVPRTLELFIQVVRKDGIRGINRGVNAVALRQITGWSSRIGISRFVEEGIRKGTDKPKDAKLSFVEKVAASAIGGAISCWNQPFEVIRVEMQAVKKAGNATGASTPTIISTLKHIVTTSGLLSLFRGIGPRIGVAAWATICMVGLGDRFKEFINIRLPT</sequence>
<evidence type="ECO:0000256" key="3">
    <source>
        <dbReference type="ARBA" id="ARBA00022792"/>
    </source>
</evidence>
<name>A0ABQ9T4I5_9PEZI</name>
<proteinExistence type="inferred from homology"/>
<keyword evidence="2 6" id="KW-0812">Transmembrane</keyword>
<dbReference type="PANTHER" id="PTHR46982">
    <property type="entry name" value="CITRATE/OXOGLUTARATE CARRIER PROTEIN"/>
    <property type="match status" value="1"/>
</dbReference>
<comment type="caution">
    <text evidence="9">The sequence shown here is derived from an EMBL/GenBank/DDBJ whole genome shotgun (WGS) entry which is preliminary data.</text>
</comment>
<dbReference type="PROSITE" id="PS50920">
    <property type="entry name" value="SOLCAR"/>
    <property type="match status" value="1"/>
</dbReference>
<dbReference type="SUPFAM" id="SSF103506">
    <property type="entry name" value="Mitochondrial carrier"/>
    <property type="match status" value="1"/>
</dbReference>
<evidence type="ECO:0000313" key="10">
    <source>
        <dbReference type="Proteomes" id="UP001241169"/>
    </source>
</evidence>
<reference evidence="9 10" key="1">
    <citation type="submission" date="2016-10" db="EMBL/GenBank/DDBJ databases">
        <title>The genome sequence of Colletotrichum fioriniae PJ7.</title>
        <authorList>
            <person name="Baroncelli R."/>
        </authorList>
    </citation>
    <scope>NUCLEOTIDE SEQUENCE [LARGE SCALE GENOMIC DNA]</scope>
    <source>
        <strain evidence="9 10">IMI 384185</strain>
    </source>
</reference>
<dbReference type="EMBL" id="MOPA01000001">
    <property type="protein sequence ID" value="KAK1546671.1"/>
    <property type="molecule type" value="Genomic_DNA"/>
</dbReference>
<dbReference type="RefSeq" id="XP_060355785.1">
    <property type="nucleotide sequence ID" value="XM_060484928.1"/>
</dbReference>
<evidence type="ECO:0000256" key="7">
    <source>
        <dbReference type="RuleBase" id="RU000488"/>
    </source>
</evidence>
<dbReference type="InterPro" id="IPR023395">
    <property type="entry name" value="MCP_dom_sf"/>
</dbReference>
<keyword evidence="3" id="KW-0496">Mitochondrion</keyword>
<dbReference type="Gene3D" id="1.50.40.10">
    <property type="entry name" value="Mitochondrial carrier domain"/>
    <property type="match status" value="2"/>
</dbReference>
<comment type="subcellular location">
    <subcellularLocation>
        <location evidence="1">Membrane</location>
        <topology evidence="1">Multi-pass membrane protein</topology>
    </subcellularLocation>
</comment>
<dbReference type="Pfam" id="PF00153">
    <property type="entry name" value="Mito_carr"/>
    <property type="match status" value="2"/>
</dbReference>
<evidence type="ECO:0000256" key="4">
    <source>
        <dbReference type="ARBA" id="ARBA00022989"/>
    </source>
</evidence>
<feature type="region of interest" description="Disordered" evidence="8">
    <location>
        <begin position="1"/>
        <end position="23"/>
    </location>
</feature>
<evidence type="ECO:0000256" key="1">
    <source>
        <dbReference type="ARBA" id="ARBA00004141"/>
    </source>
</evidence>
<keyword evidence="7" id="KW-0813">Transport</keyword>
<dbReference type="GeneID" id="85368827"/>
<organism evidence="9 10">
    <name type="scientific">Colletotrichum paranaense</name>
    <dbReference type="NCBI Taxonomy" id="1914294"/>
    <lineage>
        <taxon>Eukaryota</taxon>
        <taxon>Fungi</taxon>
        <taxon>Dikarya</taxon>
        <taxon>Ascomycota</taxon>
        <taxon>Pezizomycotina</taxon>
        <taxon>Sordariomycetes</taxon>
        <taxon>Hypocreomycetidae</taxon>
        <taxon>Glomerellales</taxon>
        <taxon>Glomerellaceae</taxon>
        <taxon>Colletotrichum</taxon>
        <taxon>Colletotrichum acutatum species complex</taxon>
    </lineage>
</organism>
<dbReference type="Proteomes" id="UP001241169">
    <property type="component" value="Unassembled WGS sequence"/>
</dbReference>
<protein>
    <submittedName>
        <fullName evidence="9">Mitochondrial DNA replication protein YHM2</fullName>
    </submittedName>
</protein>
<keyword evidence="10" id="KW-1185">Reference proteome</keyword>